<organism evidence="1 2">
    <name type="scientific">Streptomyces citrinus</name>
    <dbReference type="NCBI Taxonomy" id="3118173"/>
    <lineage>
        <taxon>Bacteria</taxon>
        <taxon>Bacillati</taxon>
        <taxon>Actinomycetota</taxon>
        <taxon>Actinomycetes</taxon>
        <taxon>Kitasatosporales</taxon>
        <taxon>Streptomycetaceae</taxon>
        <taxon>Streptomyces</taxon>
    </lineage>
</organism>
<keyword evidence="2" id="KW-1185">Reference proteome</keyword>
<accession>A0ACD5AMP7</accession>
<sequence>MTNGPFPLNNGVRIPALGLGVLQSPPEVTAAVTEALRVGYRRVDTAAAFGNEPQAGEALRDTDVARDDVFLETKVWINDHGEDATAHAFEKASRGVSP</sequence>
<evidence type="ECO:0000313" key="1">
    <source>
        <dbReference type="EMBL" id="WWQ68313.1"/>
    </source>
</evidence>
<proteinExistence type="predicted"/>
<dbReference type="Proteomes" id="UP001432251">
    <property type="component" value="Chromosome"/>
</dbReference>
<protein>
    <submittedName>
        <fullName evidence="1">Aldo/keto reductase</fullName>
    </submittedName>
</protein>
<evidence type="ECO:0000313" key="2">
    <source>
        <dbReference type="Proteomes" id="UP001432251"/>
    </source>
</evidence>
<reference evidence="1" key="1">
    <citation type="journal article" date="2025" name="Int. J. Syst. Evol. Microbiol.">
        <title>Streptomyces citrinus sp. nov., with yellow diffusible pigment.</title>
        <authorList>
            <person name="He Y."/>
            <person name="Yang E."/>
            <person name="Xu J."/>
            <person name="Sun Y."/>
            <person name="Sun L."/>
        </authorList>
    </citation>
    <scope>NUCLEOTIDE SEQUENCE</scope>
    <source>
        <strain evidence="1">Q6</strain>
    </source>
</reference>
<dbReference type="EMBL" id="CP146022">
    <property type="protein sequence ID" value="WWQ68313.1"/>
    <property type="molecule type" value="Genomic_DNA"/>
</dbReference>
<name>A0ACD5AMP7_9ACTN</name>
<gene>
    <name evidence="1" type="ORF">V2W30_36590</name>
</gene>